<feature type="compositionally biased region" description="Acidic residues" evidence="1">
    <location>
        <begin position="17"/>
        <end position="35"/>
    </location>
</feature>
<organism evidence="3 4">
    <name type="scientific">Penicillium chermesinum</name>
    <dbReference type="NCBI Taxonomy" id="63820"/>
    <lineage>
        <taxon>Eukaryota</taxon>
        <taxon>Fungi</taxon>
        <taxon>Dikarya</taxon>
        <taxon>Ascomycota</taxon>
        <taxon>Pezizomycotina</taxon>
        <taxon>Eurotiomycetes</taxon>
        <taxon>Eurotiomycetidae</taxon>
        <taxon>Eurotiales</taxon>
        <taxon>Aspergillaceae</taxon>
        <taxon>Penicillium</taxon>
    </lineage>
</organism>
<feature type="domain" description="Zinc-binding loop region of homing endonuclease" evidence="2">
    <location>
        <begin position="155"/>
        <end position="263"/>
    </location>
</feature>
<evidence type="ECO:0000259" key="2">
    <source>
        <dbReference type="Pfam" id="PF05551"/>
    </source>
</evidence>
<keyword evidence="4" id="KW-1185">Reference proteome</keyword>
<proteinExistence type="predicted"/>
<dbReference type="Proteomes" id="UP001150941">
    <property type="component" value="Unassembled WGS sequence"/>
</dbReference>
<name>A0A9W9N9R4_9EURO</name>
<feature type="region of interest" description="Disordered" evidence="1">
    <location>
        <begin position="1"/>
        <end position="58"/>
    </location>
</feature>
<reference evidence="3" key="1">
    <citation type="submission" date="2022-11" db="EMBL/GenBank/DDBJ databases">
        <authorList>
            <person name="Petersen C."/>
        </authorList>
    </citation>
    <scope>NUCLEOTIDE SEQUENCE</scope>
    <source>
        <strain evidence="3">IBT 19713</strain>
    </source>
</reference>
<dbReference type="OrthoDB" id="10497559at2759"/>
<accession>A0A9W9N9R4</accession>
<comment type="caution">
    <text evidence="3">The sequence shown here is derived from an EMBL/GenBank/DDBJ whole genome shotgun (WGS) entry which is preliminary data.</text>
</comment>
<sequence>MAIEHELTDYQPADTSGEQENDDTNDDLVVDEDPSGMDPQHNKASESAPDPAVTAPSPVPIRDRLLVMQATPQSWAKFCRMLHRPNLEAGPKARNQSLLPYVESLTDDDLLFPQDLPLGHCSVLCTATQRGSDIFVTPQLRESGSTQSAPRTTLLEGIPRKVLVSHIIAANEAHSAPTPQLNIPLLEAVSPWKQNSNAPMMVRHLCGHRWCMAPKHYAVGTKRTYEEQLSCHRGLHSAQSLKDYELVARTYCQHTPRCWAVLYKGRFRNNVCWS</sequence>
<dbReference type="RefSeq" id="XP_058325560.1">
    <property type="nucleotide sequence ID" value="XM_058480037.1"/>
</dbReference>
<dbReference type="AlphaFoldDB" id="A0A9W9N9R4"/>
<reference evidence="3" key="2">
    <citation type="journal article" date="2023" name="IMA Fungus">
        <title>Comparative genomic study of the Penicillium genus elucidates a diverse pangenome and 15 lateral gene transfer events.</title>
        <authorList>
            <person name="Petersen C."/>
            <person name="Sorensen T."/>
            <person name="Nielsen M.R."/>
            <person name="Sondergaard T.E."/>
            <person name="Sorensen J.L."/>
            <person name="Fitzpatrick D.A."/>
            <person name="Frisvad J.C."/>
            <person name="Nielsen K.L."/>
        </authorList>
    </citation>
    <scope>NUCLEOTIDE SEQUENCE</scope>
    <source>
        <strain evidence="3">IBT 19713</strain>
    </source>
</reference>
<evidence type="ECO:0000256" key="1">
    <source>
        <dbReference type="SAM" id="MobiDB-lite"/>
    </source>
</evidence>
<dbReference type="GeneID" id="83207341"/>
<protein>
    <recommendedName>
        <fullName evidence="2">Zinc-binding loop region of homing endonuclease domain-containing protein</fullName>
    </recommendedName>
</protein>
<dbReference type="EMBL" id="JAPQKS010000009">
    <property type="protein sequence ID" value="KAJ5215063.1"/>
    <property type="molecule type" value="Genomic_DNA"/>
</dbReference>
<dbReference type="InterPro" id="IPR008704">
    <property type="entry name" value="Endonuclease_Zinc-binding_loop"/>
</dbReference>
<dbReference type="InterPro" id="IPR044925">
    <property type="entry name" value="His-Me_finger_sf"/>
</dbReference>
<evidence type="ECO:0000313" key="4">
    <source>
        <dbReference type="Proteomes" id="UP001150941"/>
    </source>
</evidence>
<gene>
    <name evidence="3" type="ORF">N7468_010742</name>
</gene>
<evidence type="ECO:0000313" key="3">
    <source>
        <dbReference type="EMBL" id="KAJ5215063.1"/>
    </source>
</evidence>
<dbReference type="SUPFAM" id="SSF54060">
    <property type="entry name" value="His-Me finger endonucleases"/>
    <property type="match status" value="1"/>
</dbReference>
<dbReference type="Pfam" id="PF05551">
    <property type="entry name" value="zf-His_Me_endon"/>
    <property type="match status" value="1"/>
</dbReference>